<reference evidence="1 2" key="1">
    <citation type="submission" date="2013-10" db="EMBL/GenBank/DDBJ databases">
        <title>Complete genome sequence of Corynebacterium lactis DSM 45799(T), isolated from raw cow milk.</title>
        <authorList>
            <person name="Ruckert C."/>
            <person name="Albersmeier A."/>
            <person name="Lipski A."/>
            <person name="Kalinowski J."/>
        </authorList>
    </citation>
    <scope>NUCLEOTIDE SEQUENCE [LARGE SCALE GENOMIC DNA]</scope>
    <source>
        <strain evidence="1 2">RW2-5</strain>
    </source>
</reference>
<evidence type="ECO:0000313" key="1">
    <source>
        <dbReference type="EMBL" id="ALA68383.1"/>
    </source>
</evidence>
<proteinExistence type="predicted"/>
<organism evidence="1 2">
    <name type="scientific">Corynebacterium lactis RW2-5</name>
    <dbReference type="NCBI Taxonomy" id="1408189"/>
    <lineage>
        <taxon>Bacteria</taxon>
        <taxon>Bacillati</taxon>
        <taxon>Actinomycetota</taxon>
        <taxon>Actinomycetes</taxon>
        <taxon>Mycobacteriales</taxon>
        <taxon>Corynebacteriaceae</taxon>
        <taxon>Corynebacterium</taxon>
    </lineage>
</organism>
<gene>
    <name evidence="1" type="ORF">CLAC_01750</name>
</gene>
<evidence type="ECO:0000313" key="2">
    <source>
        <dbReference type="Proteomes" id="UP000058446"/>
    </source>
</evidence>
<dbReference type="PATRIC" id="fig|1408189.4.peg.347"/>
<dbReference type="STRING" id="1408189.CLAC_01750"/>
<protein>
    <submittedName>
        <fullName evidence="1">Uncharacterized protein</fullName>
    </submittedName>
</protein>
<dbReference type="Proteomes" id="UP000058446">
    <property type="component" value="Chromosome"/>
</dbReference>
<dbReference type="AlphaFoldDB" id="A0A0K2H369"/>
<sequence length="64" mass="7288">MGWYGQMVNGGCVVVSRHRKLTFIVDDIGKTKLTFPTCELLFLAFSHGDIGHCLRLSMLVIKWF</sequence>
<accession>A0A0K2H369</accession>
<name>A0A0K2H369_9CORY</name>
<dbReference type="EMBL" id="CP006841">
    <property type="protein sequence ID" value="ALA68383.1"/>
    <property type="molecule type" value="Genomic_DNA"/>
</dbReference>
<keyword evidence="2" id="KW-1185">Reference proteome</keyword>
<dbReference type="KEGG" id="clw:CLAC_01750"/>